<accession>A0A9J6BMF1</accession>
<keyword evidence="4" id="KW-0963">Cytoplasm</keyword>
<name>A0A9J6BMF1_POLVA</name>
<feature type="transmembrane region" description="Helical" evidence="11">
    <location>
        <begin position="71"/>
        <end position="92"/>
    </location>
</feature>
<dbReference type="PANTHER" id="PTHR20996">
    <property type="entry name" value="NUCLEAR ENVELOPE PHOSPHATASE-REGULATORY SUBUNIT 1"/>
    <property type="match status" value="1"/>
</dbReference>
<reference evidence="12" key="1">
    <citation type="submission" date="2021-03" db="EMBL/GenBank/DDBJ databases">
        <title>Chromosome level genome of the anhydrobiotic midge Polypedilum vanderplanki.</title>
        <authorList>
            <person name="Yoshida Y."/>
            <person name="Kikawada T."/>
            <person name="Gusev O."/>
        </authorList>
    </citation>
    <scope>NUCLEOTIDE SEQUENCE</scope>
    <source>
        <strain evidence="12">NIAS01</strain>
        <tissue evidence="12">Whole body or cell culture</tissue>
    </source>
</reference>
<keyword evidence="7" id="KW-0443">Lipid metabolism</keyword>
<dbReference type="GO" id="GO:0005737">
    <property type="term" value="C:cytoplasm"/>
    <property type="evidence" value="ECO:0007669"/>
    <property type="project" value="UniProtKB-SubCell"/>
</dbReference>
<dbReference type="InterPro" id="IPR019168">
    <property type="entry name" value="NEP1-R1"/>
</dbReference>
<dbReference type="Pfam" id="PF09771">
    <property type="entry name" value="Tmemb_18A"/>
    <property type="match status" value="1"/>
</dbReference>
<evidence type="ECO:0000313" key="13">
    <source>
        <dbReference type="Proteomes" id="UP001107558"/>
    </source>
</evidence>
<dbReference type="EMBL" id="JADBJN010000003">
    <property type="protein sequence ID" value="KAG5670904.1"/>
    <property type="molecule type" value="Genomic_DNA"/>
</dbReference>
<dbReference type="Proteomes" id="UP001107558">
    <property type="component" value="Chromosome 3"/>
</dbReference>
<comment type="similarity">
    <text evidence="3">Belongs to the CNEP1R1 family.</text>
</comment>
<evidence type="ECO:0000256" key="7">
    <source>
        <dbReference type="ARBA" id="ARBA00023098"/>
    </source>
</evidence>
<organism evidence="12 13">
    <name type="scientific">Polypedilum vanderplanki</name>
    <name type="common">Sleeping chironomid midge</name>
    <dbReference type="NCBI Taxonomy" id="319348"/>
    <lineage>
        <taxon>Eukaryota</taxon>
        <taxon>Metazoa</taxon>
        <taxon>Ecdysozoa</taxon>
        <taxon>Arthropoda</taxon>
        <taxon>Hexapoda</taxon>
        <taxon>Insecta</taxon>
        <taxon>Pterygota</taxon>
        <taxon>Neoptera</taxon>
        <taxon>Endopterygota</taxon>
        <taxon>Diptera</taxon>
        <taxon>Nematocera</taxon>
        <taxon>Chironomoidea</taxon>
        <taxon>Chironomidae</taxon>
        <taxon>Chironominae</taxon>
        <taxon>Polypedilum</taxon>
        <taxon>Polypedilum</taxon>
    </lineage>
</organism>
<evidence type="ECO:0000256" key="1">
    <source>
        <dbReference type="ARBA" id="ARBA00004232"/>
    </source>
</evidence>
<evidence type="ECO:0000256" key="9">
    <source>
        <dbReference type="ARBA" id="ARBA00023242"/>
    </source>
</evidence>
<dbReference type="OrthoDB" id="5786980at2759"/>
<feature type="transmembrane region" description="Helical" evidence="11">
    <location>
        <begin position="32"/>
        <end position="51"/>
    </location>
</feature>
<keyword evidence="6 11" id="KW-1133">Transmembrane helix</keyword>
<dbReference type="GO" id="GO:0071595">
    <property type="term" value="C:Nem1-Spo7 phosphatase complex"/>
    <property type="evidence" value="ECO:0007669"/>
    <property type="project" value="InterPro"/>
</dbReference>
<evidence type="ECO:0000256" key="3">
    <source>
        <dbReference type="ARBA" id="ARBA00010998"/>
    </source>
</evidence>
<evidence type="ECO:0000313" key="12">
    <source>
        <dbReference type="EMBL" id="KAG5670904.1"/>
    </source>
</evidence>
<evidence type="ECO:0000256" key="5">
    <source>
        <dbReference type="ARBA" id="ARBA00022692"/>
    </source>
</evidence>
<comment type="subcellular location">
    <subcellularLocation>
        <location evidence="2">Cytoplasm</location>
    </subcellularLocation>
    <subcellularLocation>
        <location evidence="1">Nucleus membrane</location>
        <topology evidence="1">Multi-pass membrane protein</topology>
    </subcellularLocation>
</comment>
<dbReference type="GO" id="GO:0031965">
    <property type="term" value="C:nuclear membrane"/>
    <property type="evidence" value="ECO:0007669"/>
    <property type="project" value="UniProtKB-SubCell"/>
</dbReference>
<evidence type="ECO:0000256" key="2">
    <source>
        <dbReference type="ARBA" id="ARBA00004496"/>
    </source>
</evidence>
<comment type="caution">
    <text evidence="12">The sequence shown here is derived from an EMBL/GenBank/DDBJ whole genome shotgun (WGS) entry which is preliminary data.</text>
</comment>
<sequence>MSLETQICEDLKAFERRLTEVFSYLNPSCLRWRILLTIVSITTSISAFYWISDSKTGRSVSFFSSLLNHPIFLISALCLIILFIYGIHKLVISKQIIVSRTQVVLSDFNMSCNEKGMLILKGFEKKECDT</sequence>
<proteinExistence type="inferred from homology"/>
<keyword evidence="5 11" id="KW-0812">Transmembrane</keyword>
<evidence type="ECO:0000256" key="8">
    <source>
        <dbReference type="ARBA" id="ARBA00023136"/>
    </source>
</evidence>
<gene>
    <name evidence="12" type="ORF">PVAND_001133</name>
</gene>
<evidence type="ECO:0000256" key="4">
    <source>
        <dbReference type="ARBA" id="ARBA00022490"/>
    </source>
</evidence>
<evidence type="ECO:0000256" key="11">
    <source>
        <dbReference type="SAM" id="Phobius"/>
    </source>
</evidence>
<keyword evidence="9" id="KW-0539">Nucleus</keyword>
<dbReference type="AlphaFoldDB" id="A0A9J6BMF1"/>
<evidence type="ECO:0000256" key="6">
    <source>
        <dbReference type="ARBA" id="ARBA00022989"/>
    </source>
</evidence>
<dbReference type="GO" id="GO:0006629">
    <property type="term" value="P:lipid metabolic process"/>
    <property type="evidence" value="ECO:0007669"/>
    <property type="project" value="UniProtKB-KW"/>
</dbReference>
<keyword evidence="13" id="KW-1185">Reference proteome</keyword>
<dbReference type="PANTHER" id="PTHR20996:SF1">
    <property type="entry name" value="NUCLEAR ENVELOPE PHOSPHATASE-REGULATORY SUBUNIT 1"/>
    <property type="match status" value="1"/>
</dbReference>
<protein>
    <recommendedName>
        <fullName evidence="10">Transmembrane protein 188</fullName>
    </recommendedName>
</protein>
<keyword evidence="8 11" id="KW-0472">Membrane</keyword>
<evidence type="ECO:0000256" key="10">
    <source>
        <dbReference type="ARBA" id="ARBA00030458"/>
    </source>
</evidence>